<keyword evidence="3" id="KW-0337">GPI-anchor biosynthesis</keyword>
<evidence type="ECO:0000256" key="4">
    <source>
        <dbReference type="ARBA" id="ARBA00022676"/>
    </source>
</evidence>
<keyword evidence="6 11" id="KW-0812">Transmembrane</keyword>
<comment type="subcellular location">
    <subcellularLocation>
        <location evidence="1 11">Endoplasmic reticulum membrane</location>
        <topology evidence="1 11">Multi-pass membrane protein</topology>
    </subcellularLocation>
</comment>
<evidence type="ECO:0000256" key="8">
    <source>
        <dbReference type="ARBA" id="ARBA00022989"/>
    </source>
</evidence>
<feature type="transmembrane region" description="Helical" evidence="11">
    <location>
        <begin position="523"/>
        <end position="542"/>
    </location>
</feature>
<evidence type="ECO:0000256" key="5">
    <source>
        <dbReference type="ARBA" id="ARBA00022679"/>
    </source>
</evidence>
<protein>
    <recommendedName>
        <fullName evidence="11">Mannosyltransferase</fullName>
        <ecNumber evidence="11">2.4.1.-</ecNumber>
    </recommendedName>
</protein>
<feature type="transmembrane region" description="Helical" evidence="11">
    <location>
        <begin position="153"/>
        <end position="170"/>
    </location>
</feature>
<dbReference type="GO" id="GO:0005789">
    <property type="term" value="C:endoplasmic reticulum membrane"/>
    <property type="evidence" value="ECO:0007669"/>
    <property type="project" value="UniProtKB-SubCell"/>
</dbReference>
<evidence type="ECO:0000256" key="9">
    <source>
        <dbReference type="ARBA" id="ARBA00023136"/>
    </source>
</evidence>
<evidence type="ECO:0000256" key="7">
    <source>
        <dbReference type="ARBA" id="ARBA00022824"/>
    </source>
</evidence>
<name>A0AAW2I7L1_9NEOP</name>
<comment type="pathway">
    <text evidence="2">Glycolipid biosynthesis; glycosylphosphatidylinositol-anchor biosynthesis.</text>
</comment>
<evidence type="ECO:0000256" key="10">
    <source>
        <dbReference type="ARBA" id="ARBA00038466"/>
    </source>
</evidence>
<evidence type="ECO:0000256" key="3">
    <source>
        <dbReference type="ARBA" id="ARBA00022502"/>
    </source>
</evidence>
<feature type="transmembrane region" description="Helical" evidence="11">
    <location>
        <begin position="562"/>
        <end position="580"/>
    </location>
</feature>
<feature type="transmembrane region" description="Helical" evidence="11">
    <location>
        <begin position="276"/>
        <end position="297"/>
    </location>
</feature>
<dbReference type="AlphaFoldDB" id="A0AAW2I7L1"/>
<feature type="transmembrane region" description="Helical" evidence="11">
    <location>
        <begin position="117"/>
        <end position="141"/>
    </location>
</feature>
<dbReference type="GO" id="GO:0006506">
    <property type="term" value="P:GPI anchor biosynthetic process"/>
    <property type="evidence" value="ECO:0007669"/>
    <property type="project" value="UniProtKB-KW"/>
</dbReference>
<comment type="caution">
    <text evidence="12">The sequence shown here is derived from an EMBL/GenBank/DDBJ whole genome shotgun (WGS) entry which is preliminary data.</text>
</comment>
<comment type="similarity">
    <text evidence="10">Belongs to the glycosyltransferase 22 family. PIGZ subfamily.</text>
</comment>
<keyword evidence="7 11" id="KW-0256">Endoplasmic reticulum</keyword>
<feature type="transmembrane region" description="Helical" evidence="11">
    <location>
        <begin position="346"/>
        <end position="369"/>
    </location>
</feature>
<accession>A0AAW2I7L1</accession>
<organism evidence="12">
    <name type="scientific">Menopon gallinae</name>
    <name type="common">poultry shaft louse</name>
    <dbReference type="NCBI Taxonomy" id="328185"/>
    <lineage>
        <taxon>Eukaryota</taxon>
        <taxon>Metazoa</taxon>
        <taxon>Ecdysozoa</taxon>
        <taxon>Arthropoda</taxon>
        <taxon>Hexapoda</taxon>
        <taxon>Insecta</taxon>
        <taxon>Pterygota</taxon>
        <taxon>Neoptera</taxon>
        <taxon>Paraneoptera</taxon>
        <taxon>Psocodea</taxon>
        <taxon>Troctomorpha</taxon>
        <taxon>Phthiraptera</taxon>
        <taxon>Amblycera</taxon>
        <taxon>Menoponidae</taxon>
        <taxon>Menopon</taxon>
    </lineage>
</organism>
<proteinExistence type="inferred from homology"/>
<evidence type="ECO:0000313" key="12">
    <source>
        <dbReference type="EMBL" id="KAL0277896.1"/>
    </source>
</evidence>
<reference evidence="12" key="1">
    <citation type="journal article" date="2024" name="Gigascience">
        <title>Chromosome-level genome of the poultry shaft louse Menopon gallinae provides insight into the host-switching and adaptive evolution of parasitic lice.</title>
        <authorList>
            <person name="Xu Y."/>
            <person name="Ma L."/>
            <person name="Liu S."/>
            <person name="Liang Y."/>
            <person name="Liu Q."/>
            <person name="He Z."/>
            <person name="Tian L."/>
            <person name="Duan Y."/>
            <person name="Cai W."/>
            <person name="Li H."/>
            <person name="Song F."/>
        </authorList>
    </citation>
    <scope>NUCLEOTIDE SEQUENCE</scope>
    <source>
        <strain evidence="12">Cailab_2023a</strain>
    </source>
</reference>
<keyword evidence="8 11" id="KW-1133">Transmembrane helix</keyword>
<gene>
    <name evidence="12" type="ORF">PYX00_005015</name>
</gene>
<feature type="transmembrane region" description="Helical" evidence="11">
    <location>
        <begin position="86"/>
        <end position="105"/>
    </location>
</feature>
<feature type="transmembrane region" description="Helical" evidence="11">
    <location>
        <begin position="234"/>
        <end position="256"/>
    </location>
</feature>
<dbReference type="EMBL" id="JARGDH010000002">
    <property type="protein sequence ID" value="KAL0277896.1"/>
    <property type="molecule type" value="Genomic_DNA"/>
</dbReference>
<feature type="transmembrane region" description="Helical" evidence="11">
    <location>
        <begin position="389"/>
        <end position="407"/>
    </location>
</feature>
<evidence type="ECO:0000256" key="2">
    <source>
        <dbReference type="ARBA" id="ARBA00004687"/>
    </source>
</evidence>
<dbReference type="PANTHER" id="PTHR22760">
    <property type="entry name" value="GLYCOSYLTRANSFERASE"/>
    <property type="match status" value="1"/>
</dbReference>
<evidence type="ECO:0000256" key="11">
    <source>
        <dbReference type="RuleBase" id="RU363075"/>
    </source>
</evidence>
<keyword evidence="9 11" id="KW-0472">Membrane</keyword>
<keyword evidence="4 11" id="KW-0328">Glycosyltransferase</keyword>
<sequence length="723" mass="84191">MQGFNSNARAFPNPSFIKKSFPRLDLGAYWFWAVGRVILTLLPQTGYIHPDEYFQTVEVFAGDVFKTEVSVPWEFNRTFPIRSIPVIYSTVFVPFSLLRSVTQLLEQYAGIRIISPYILLVTPRLTMCMISFISDYCLFKICYLFGQNYKERLIIFASSYVTLIFMTRTFTNSMEVALFNILLFFVSSCIAESEKTQYQHDYLKDKYNEAQSIVDKVKINKLMKLLPKHSLKRCIPIALVTTAGFFNRPTFAFYAVTPLFYWFERGLTPSSFLKDFHIRMFVFIFYCCPIICIFIFIDSVYYGYITWGEILSYHISLDNFVVTPLNFARYNLDSNNLSKHGIHPRFLHALVNIPLLFNVLGIYGMMVVLKLLIRSSLSNWTLLPKSQSITGMMTISFIAPLLLLSIFPHQEPRFLTPLLIPLVFLYSHLISDFEEECKTMVPYRKRFPKEKKGQGIFKYPMKCINYVEKMTESIDNRYNINGRYLTSIKLQEVVRKGGVQRESSAPEQAPEPVKPSTNRLMKVWYAINVTCVLFFGFIHQGGVYSLTRHFHNEILTKPRFTTYHLVTSHVYSLPLHLLMLKSSYKTKNTNFQSHELGTDNFENIHYKLIATLNAAEVKRKTRRRNYRVFYALPTSLFNEFRFSYHYYSSNYTYDIVDVYYPHFSGEALPNVALNVTDAGDFLFSRECGILKAIDFLPVRYIIEFLHQFGLLLLEISLRDPAGG</sequence>
<dbReference type="PANTHER" id="PTHR22760:SF3">
    <property type="entry name" value="GPI MANNOSYLTRANSFERASE 4"/>
    <property type="match status" value="1"/>
</dbReference>
<dbReference type="GO" id="GO:0000026">
    <property type="term" value="F:alpha-1,2-mannosyltransferase activity"/>
    <property type="evidence" value="ECO:0007669"/>
    <property type="project" value="TreeGrafter"/>
</dbReference>
<dbReference type="InterPro" id="IPR005599">
    <property type="entry name" value="GPI_mannosylTrfase"/>
</dbReference>
<evidence type="ECO:0000256" key="6">
    <source>
        <dbReference type="ARBA" id="ARBA00022692"/>
    </source>
</evidence>
<keyword evidence="5" id="KW-0808">Transferase</keyword>
<dbReference type="EC" id="2.4.1.-" evidence="11"/>
<evidence type="ECO:0000256" key="1">
    <source>
        <dbReference type="ARBA" id="ARBA00004477"/>
    </source>
</evidence>
<dbReference type="Pfam" id="PF03901">
    <property type="entry name" value="Glyco_transf_22"/>
    <property type="match status" value="1"/>
</dbReference>